<proteinExistence type="predicted"/>
<sequence>MRYYFFLGYLLLSIQGKAAPRPFQRIITSPDGRLSVTVTVTDSTRYAVSYEGRLLVRPSAVAMTLAGGRSLAVGDEVRQSRVRTVRDSIVPEVVTKRRLIRDHFTELTLDFRGNYALLVRVYDDGMAYRFRTSLADSLTILNETARFALVDDPTVYFPAVQKRADADRFHTSFEELYSIKPLSQVHDTTLAFSPVLVAGSGSVPRIVITESDLDDYPGMFLARDGQSLKGVFAPIPLAERMTAGGFPQLIVTRRADFIARTSGKRSFPWRVLVIGTDRTLPETDLIYRLAAPSRVSDVSWVRPGKCTDEWITDINLFNVPFRAGINTATYKYYVDFAKRFGFDRILLDAGWSDYTDLFKINPDLNVPELVAYARSQGVRLSMWTLCSTLDRQLEPALKQFSDWGVDFIMTDFMDRDDQNMVRFYSRVAEACARHKIMIMFHGAYKSAGFERTWPNAITREGVLGSEYNIWSSKPTPEHDLLLPFIRMVAGPMDYEPGLLDNATKEQFRPIAGKVMSQGTRCHQLAMFVVYDSPIPIFSGNPSQAYLEPAFMEFLGSIPAAFDETTVLDAKLGDYLVTARRRGTDWYIGGLTDWTGRPMNLPLTFLGDGTFEATLCTDGPNADRNPVDYQLSTQTVRATDTLGLKLAPGGGFVVRIRRK</sequence>
<gene>
    <name evidence="9" type="ORF">EQG79_27550</name>
</gene>
<reference evidence="9 10" key="1">
    <citation type="submission" date="2019-01" db="EMBL/GenBank/DDBJ databases">
        <title>Spirosoma flava sp. nov., a propanil-degrading bacterium isolated from herbicide-contaminated soil.</title>
        <authorList>
            <person name="Zhang L."/>
            <person name="Jiang J.-D."/>
        </authorList>
    </citation>
    <scope>NUCLEOTIDE SEQUENCE [LARGE SCALE GENOMIC DNA]</scope>
    <source>
        <strain evidence="9 10">TY50</strain>
    </source>
</reference>
<feature type="domain" description="Glycosyl-hydrolase 97 N-terminal" evidence="7">
    <location>
        <begin position="27"/>
        <end position="292"/>
    </location>
</feature>
<dbReference type="Gene3D" id="3.20.20.70">
    <property type="entry name" value="Aldolase class I"/>
    <property type="match status" value="1"/>
</dbReference>
<keyword evidence="10" id="KW-1185">Reference proteome</keyword>
<evidence type="ECO:0000313" key="9">
    <source>
        <dbReference type="EMBL" id="RYC66860.1"/>
    </source>
</evidence>
<dbReference type="AlphaFoldDB" id="A0A4Q2UHP4"/>
<evidence type="ECO:0000259" key="7">
    <source>
        <dbReference type="Pfam" id="PF14508"/>
    </source>
</evidence>
<evidence type="ECO:0000256" key="4">
    <source>
        <dbReference type="ARBA" id="ARBA00022837"/>
    </source>
</evidence>
<evidence type="ECO:0000259" key="8">
    <source>
        <dbReference type="Pfam" id="PF14509"/>
    </source>
</evidence>
<dbReference type="PANTHER" id="PTHR35803:SF2">
    <property type="entry name" value="RETAINING ALPHA-GALACTOSIDASE"/>
    <property type="match status" value="1"/>
</dbReference>
<dbReference type="InterPro" id="IPR052720">
    <property type="entry name" value="Glycosyl_hydrolase_97"/>
</dbReference>
<dbReference type="EMBL" id="SBLB01000011">
    <property type="protein sequence ID" value="RYC66860.1"/>
    <property type="molecule type" value="Genomic_DNA"/>
</dbReference>
<keyword evidence="3 9" id="KW-0378">Hydrolase</keyword>
<evidence type="ECO:0000256" key="5">
    <source>
        <dbReference type="ARBA" id="ARBA00023295"/>
    </source>
</evidence>
<evidence type="ECO:0000313" key="10">
    <source>
        <dbReference type="Proteomes" id="UP000290407"/>
    </source>
</evidence>
<dbReference type="Pfam" id="PF14509">
    <property type="entry name" value="GH97_C"/>
    <property type="match status" value="1"/>
</dbReference>
<dbReference type="Gene3D" id="2.60.40.1180">
    <property type="entry name" value="Golgi alpha-mannosidase II"/>
    <property type="match status" value="1"/>
</dbReference>
<organism evidence="9 10">
    <name type="scientific">Spirosoma sordidisoli</name>
    <dbReference type="NCBI Taxonomy" id="2502893"/>
    <lineage>
        <taxon>Bacteria</taxon>
        <taxon>Pseudomonadati</taxon>
        <taxon>Bacteroidota</taxon>
        <taxon>Cytophagia</taxon>
        <taxon>Cytophagales</taxon>
        <taxon>Cytophagaceae</taxon>
        <taxon>Spirosoma</taxon>
    </lineage>
</organism>
<comment type="caution">
    <text evidence="9">The sequence shown here is derived from an EMBL/GenBank/DDBJ whole genome shotgun (WGS) entry which is preliminary data.</text>
</comment>
<dbReference type="Proteomes" id="UP000290407">
    <property type="component" value="Unassembled WGS sequence"/>
</dbReference>
<evidence type="ECO:0000259" key="6">
    <source>
        <dbReference type="Pfam" id="PF10566"/>
    </source>
</evidence>
<dbReference type="GO" id="GO:0016798">
    <property type="term" value="F:hydrolase activity, acting on glycosyl bonds"/>
    <property type="evidence" value="ECO:0007669"/>
    <property type="project" value="UniProtKB-KW"/>
</dbReference>
<evidence type="ECO:0000256" key="1">
    <source>
        <dbReference type="ARBA" id="ARBA00001913"/>
    </source>
</evidence>
<keyword evidence="4" id="KW-0106">Calcium</keyword>
<dbReference type="RefSeq" id="WP_129605975.1">
    <property type="nucleotide sequence ID" value="NZ_SBLB01000011.1"/>
</dbReference>
<feature type="domain" description="Glycosyl-hydrolase 97 C-terminal oligomerisation" evidence="8">
    <location>
        <begin position="561"/>
        <end position="655"/>
    </location>
</feature>
<dbReference type="InterPro" id="IPR017853">
    <property type="entry name" value="GH"/>
</dbReference>
<comment type="cofactor">
    <cofactor evidence="1">
        <name>Ca(2+)</name>
        <dbReference type="ChEBI" id="CHEBI:29108"/>
    </cofactor>
</comment>
<dbReference type="PANTHER" id="PTHR35803">
    <property type="entry name" value="GLUCAN 1,4-ALPHA-GLUCOSIDASE SUSB-RELATED"/>
    <property type="match status" value="1"/>
</dbReference>
<comment type="subunit">
    <text evidence="2">Monomer.</text>
</comment>
<dbReference type="GO" id="GO:0030246">
    <property type="term" value="F:carbohydrate binding"/>
    <property type="evidence" value="ECO:0007669"/>
    <property type="project" value="InterPro"/>
</dbReference>
<dbReference type="Gene3D" id="2.70.98.10">
    <property type="match status" value="1"/>
</dbReference>
<evidence type="ECO:0000256" key="3">
    <source>
        <dbReference type="ARBA" id="ARBA00022801"/>
    </source>
</evidence>
<dbReference type="Pfam" id="PF14508">
    <property type="entry name" value="GH97_N"/>
    <property type="match status" value="1"/>
</dbReference>
<accession>A0A4Q2UHP4</accession>
<dbReference type="InterPro" id="IPR019563">
    <property type="entry name" value="GH97_catalytic"/>
</dbReference>
<keyword evidence="5" id="KW-0326">Glycosidase</keyword>
<dbReference type="InterPro" id="IPR029486">
    <property type="entry name" value="GH97_N"/>
</dbReference>
<name>A0A4Q2UHP4_9BACT</name>
<dbReference type="InterPro" id="IPR029483">
    <property type="entry name" value="GH97_C"/>
</dbReference>
<protein>
    <submittedName>
        <fullName evidence="9">Glycoside hydrolase family 97 protein</fullName>
    </submittedName>
</protein>
<evidence type="ECO:0000256" key="2">
    <source>
        <dbReference type="ARBA" id="ARBA00011245"/>
    </source>
</evidence>
<dbReference type="Pfam" id="PF10566">
    <property type="entry name" value="Glyco_hydro_97"/>
    <property type="match status" value="1"/>
</dbReference>
<dbReference type="InterPro" id="IPR013785">
    <property type="entry name" value="Aldolase_TIM"/>
</dbReference>
<dbReference type="InterPro" id="IPR013780">
    <property type="entry name" value="Glyco_hydro_b"/>
</dbReference>
<dbReference type="SUPFAM" id="SSF51445">
    <property type="entry name" value="(Trans)glycosidases"/>
    <property type="match status" value="1"/>
</dbReference>
<feature type="domain" description="Glycosyl-hydrolase 97 catalytic" evidence="6">
    <location>
        <begin position="311"/>
        <end position="462"/>
    </location>
</feature>
<dbReference type="InterPro" id="IPR014718">
    <property type="entry name" value="GH-type_carb-bd"/>
</dbReference>